<protein>
    <recommendedName>
        <fullName evidence="9">7-cyano-7-deazaguanine synthase</fullName>
        <ecNumber evidence="9">6.3.4.20</ecNumber>
    </recommendedName>
</protein>
<evidence type="ECO:0000313" key="11">
    <source>
        <dbReference type="EMBL" id="MDK6028311.1"/>
    </source>
</evidence>
<comment type="catalytic activity">
    <reaction evidence="10">
        <text>7-carboxy-7-carbaguanine + NH4(+) + 2 ATP = 7-cyano-7-carbaguanine + 2 AMP + 2 diphosphate + 2 H(+)</text>
        <dbReference type="Rhea" id="RHEA:27982"/>
        <dbReference type="ChEBI" id="CHEBI:15378"/>
        <dbReference type="ChEBI" id="CHEBI:28938"/>
        <dbReference type="ChEBI" id="CHEBI:30616"/>
        <dbReference type="ChEBI" id="CHEBI:33019"/>
        <dbReference type="ChEBI" id="CHEBI:45075"/>
        <dbReference type="ChEBI" id="CHEBI:61036"/>
        <dbReference type="ChEBI" id="CHEBI:456215"/>
        <dbReference type="EC" id="6.3.4.20"/>
    </reaction>
</comment>
<evidence type="ECO:0000256" key="6">
    <source>
        <dbReference type="ARBA" id="ARBA00022840"/>
    </source>
</evidence>
<dbReference type="Proteomes" id="UP001529235">
    <property type="component" value="Unassembled WGS sequence"/>
</dbReference>
<dbReference type="PANTHER" id="PTHR42914">
    <property type="entry name" value="7-CYANO-7-DEAZAGUANINE SYNTHASE"/>
    <property type="match status" value="1"/>
</dbReference>
<keyword evidence="6" id="KW-0067">ATP-binding</keyword>
<evidence type="ECO:0000313" key="12">
    <source>
        <dbReference type="Proteomes" id="UP001529235"/>
    </source>
</evidence>
<organism evidence="11 12">
    <name type="scientific">Ignisphaera cupida</name>
    <dbReference type="NCBI Taxonomy" id="3050454"/>
    <lineage>
        <taxon>Archaea</taxon>
        <taxon>Thermoproteota</taxon>
        <taxon>Thermoprotei</taxon>
        <taxon>Desulfurococcales</taxon>
        <taxon>Desulfurococcaceae</taxon>
        <taxon>Ignisphaera</taxon>
    </lineage>
</organism>
<keyword evidence="2" id="KW-0436">Ligase</keyword>
<dbReference type="GO" id="GO:0046872">
    <property type="term" value="F:metal ion binding"/>
    <property type="evidence" value="ECO:0007669"/>
    <property type="project" value="UniProtKB-KW"/>
</dbReference>
<evidence type="ECO:0000256" key="1">
    <source>
        <dbReference type="ARBA" id="ARBA00005061"/>
    </source>
</evidence>
<comment type="similarity">
    <text evidence="8">Belongs to the QueC family.</text>
</comment>
<dbReference type="SUPFAM" id="SSF52402">
    <property type="entry name" value="Adenine nucleotide alpha hydrolases-like"/>
    <property type="match status" value="1"/>
</dbReference>
<evidence type="ECO:0000256" key="9">
    <source>
        <dbReference type="ARBA" id="ARBA00039149"/>
    </source>
</evidence>
<comment type="function">
    <text evidence="7">Catalyzes the ATP-dependent conversion of 7-carboxy-7-deazaguanine (CDG) to 7-cyano-7-deazaguanine (preQ(0)).</text>
</comment>
<dbReference type="PIRSF" id="PIRSF006293">
    <property type="entry name" value="ExsB"/>
    <property type="match status" value="1"/>
</dbReference>
<keyword evidence="5" id="KW-0862">Zinc</keyword>
<evidence type="ECO:0000256" key="3">
    <source>
        <dbReference type="ARBA" id="ARBA00022723"/>
    </source>
</evidence>
<name>A0ABD4Z4S6_9CREN</name>
<dbReference type="RefSeq" id="WP_285273278.1">
    <property type="nucleotide sequence ID" value="NZ_JASNVW010000001.1"/>
</dbReference>
<gene>
    <name evidence="11" type="ORF">QPL79_02905</name>
</gene>
<dbReference type="AlphaFoldDB" id="A0ABD4Z4S6"/>
<evidence type="ECO:0000256" key="4">
    <source>
        <dbReference type="ARBA" id="ARBA00022741"/>
    </source>
</evidence>
<dbReference type="EC" id="6.3.4.20" evidence="9"/>
<proteinExistence type="inferred from homology"/>
<evidence type="ECO:0000256" key="2">
    <source>
        <dbReference type="ARBA" id="ARBA00022598"/>
    </source>
</evidence>
<dbReference type="GO" id="GO:0005524">
    <property type="term" value="F:ATP binding"/>
    <property type="evidence" value="ECO:0007669"/>
    <property type="project" value="UniProtKB-KW"/>
</dbReference>
<dbReference type="PANTHER" id="PTHR42914:SF1">
    <property type="entry name" value="7-CYANO-7-DEAZAGUANINE SYNTHASE"/>
    <property type="match status" value="1"/>
</dbReference>
<keyword evidence="3" id="KW-0479">Metal-binding</keyword>
<dbReference type="GO" id="GO:0016874">
    <property type="term" value="F:ligase activity"/>
    <property type="evidence" value="ECO:0007669"/>
    <property type="project" value="UniProtKB-KW"/>
</dbReference>
<sequence length="249" mass="28654">MKDNVNRKVIAIVSGGPDSFCSLVMFLAKGFNAEVFHFNYGHKASRKETEVIKKLIDKLNILAKERGWGVVEKLHIIDMGFMKSFWKNTQLVDESVTVEEEYKPSVVVPLRNVVMVVIAAAYAYTLIEKEGLDVTLVLGSQYDDVKPAEDWGPRYPDCSPECFIALESAFNICHFRKYIGKLKIWTPSKEMIRKSELLRRCYSFIGDLIYKTWSCYQGYEKHCGKCESCINRKRAFREAGLEDKTEYLV</sequence>
<evidence type="ECO:0000256" key="10">
    <source>
        <dbReference type="ARBA" id="ARBA00047890"/>
    </source>
</evidence>
<dbReference type="Pfam" id="PF06508">
    <property type="entry name" value="QueC"/>
    <property type="match status" value="1"/>
</dbReference>
<dbReference type="CDD" id="cd01995">
    <property type="entry name" value="QueC-like"/>
    <property type="match status" value="1"/>
</dbReference>
<keyword evidence="4" id="KW-0547">Nucleotide-binding</keyword>
<evidence type="ECO:0000256" key="7">
    <source>
        <dbReference type="ARBA" id="ARBA00037768"/>
    </source>
</evidence>
<keyword evidence="12" id="KW-1185">Reference proteome</keyword>
<evidence type="ECO:0000256" key="8">
    <source>
        <dbReference type="ARBA" id="ARBA00037993"/>
    </source>
</evidence>
<accession>A0ABD4Z4S6</accession>
<comment type="caution">
    <text evidence="11">The sequence shown here is derived from an EMBL/GenBank/DDBJ whole genome shotgun (WGS) entry which is preliminary data.</text>
</comment>
<evidence type="ECO:0000256" key="5">
    <source>
        <dbReference type="ARBA" id="ARBA00022833"/>
    </source>
</evidence>
<dbReference type="EMBL" id="JASNVW010000001">
    <property type="protein sequence ID" value="MDK6028311.1"/>
    <property type="molecule type" value="Genomic_DNA"/>
</dbReference>
<dbReference type="Gene3D" id="3.40.50.620">
    <property type="entry name" value="HUPs"/>
    <property type="match status" value="1"/>
</dbReference>
<reference evidence="11 12" key="1">
    <citation type="submission" date="2023-05" db="EMBL/GenBank/DDBJ databases">
        <title>A new hyperthermophilic archaea 'Ignisphaera cupida' sp. nov. and description of the family 'Ignisphaeraceae' fam. nov.</title>
        <authorList>
            <person name="Podosokorskaya O.A."/>
            <person name="Elcheninov A.G."/>
            <person name="Klukina A."/>
            <person name="Merkel A.Y."/>
        </authorList>
    </citation>
    <scope>NUCLEOTIDE SEQUENCE [LARGE SCALE GENOMIC DNA]</scope>
    <source>
        <strain evidence="11 12">4213-co</strain>
    </source>
</reference>
<dbReference type="InterPro" id="IPR014729">
    <property type="entry name" value="Rossmann-like_a/b/a_fold"/>
</dbReference>
<comment type="pathway">
    <text evidence="1">Purine metabolism; 7-cyano-7-deazaguanine biosynthesis.</text>
</comment>
<dbReference type="InterPro" id="IPR018317">
    <property type="entry name" value="QueC"/>
</dbReference>